<comment type="caution">
    <text evidence="2">The sequence shown here is derived from an EMBL/GenBank/DDBJ whole genome shotgun (WGS) entry which is preliminary data.</text>
</comment>
<protein>
    <submittedName>
        <fullName evidence="2">Uncharacterized protein</fullName>
    </submittedName>
</protein>
<accession>A0ABQ6IJ57</accession>
<dbReference type="EMBL" id="BSUN01000001">
    <property type="protein sequence ID" value="GMA33862.1"/>
    <property type="molecule type" value="Genomic_DNA"/>
</dbReference>
<gene>
    <name evidence="1" type="ORF">GCM10025876_00660</name>
    <name evidence="2" type="ORF">GCM10025876_39630</name>
</gene>
<reference evidence="2" key="1">
    <citation type="journal article" date="2014" name="Int. J. Syst. Evol. Microbiol.">
        <title>Complete genome of a new Firmicutes species belonging to the dominant human colonic microbiota ('Ruminococcus bicirculans') reveals two chromosomes and a selective capacity to utilize plant glucans.</title>
        <authorList>
            <consortium name="NISC Comparative Sequencing Program"/>
            <person name="Wegmann U."/>
            <person name="Louis P."/>
            <person name="Goesmann A."/>
            <person name="Henrissat B."/>
            <person name="Duncan S.H."/>
            <person name="Flint H.J."/>
        </authorList>
    </citation>
    <scope>NUCLEOTIDE SEQUENCE</scope>
    <source>
        <strain evidence="2">NBRC 112299</strain>
    </source>
</reference>
<reference evidence="2" key="3">
    <citation type="submission" date="2023-02" db="EMBL/GenBank/DDBJ databases">
        <authorList>
            <person name="Sun Q."/>
            <person name="Mori K."/>
        </authorList>
    </citation>
    <scope>NUCLEOTIDE SEQUENCE</scope>
    <source>
        <strain evidence="2">NBRC 112299</strain>
    </source>
</reference>
<proteinExistence type="predicted"/>
<dbReference type="EMBL" id="BSUN01000001">
    <property type="protein sequence ID" value="GMA37759.1"/>
    <property type="molecule type" value="Genomic_DNA"/>
</dbReference>
<evidence type="ECO:0000313" key="1">
    <source>
        <dbReference type="EMBL" id="GMA33862.1"/>
    </source>
</evidence>
<evidence type="ECO:0000313" key="2">
    <source>
        <dbReference type="EMBL" id="GMA37759.1"/>
    </source>
</evidence>
<sequence>MVRRRSEAGWQVADALAGGATRREAARALAISPQAVSQRAAVAMLDEEAAARPLAARLVTDAGVESDPSGTVPSS</sequence>
<keyword evidence="3" id="KW-1185">Reference proteome</keyword>
<organism evidence="2 3">
    <name type="scientific">Demequina litorisediminis</name>
    <dbReference type="NCBI Taxonomy" id="1849022"/>
    <lineage>
        <taxon>Bacteria</taxon>
        <taxon>Bacillati</taxon>
        <taxon>Actinomycetota</taxon>
        <taxon>Actinomycetes</taxon>
        <taxon>Micrococcales</taxon>
        <taxon>Demequinaceae</taxon>
        <taxon>Demequina</taxon>
    </lineage>
</organism>
<name>A0ABQ6IJ57_9MICO</name>
<evidence type="ECO:0000313" key="3">
    <source>
        <dbReference type="Proteomes" id="UP001157125"/>
    </source>
</evidence>
<reference evidence="3" key="2">
    <citation type="journal article" date="2019" name="Int. J. Syst. Evol. Microbiol.">
        <title>The Global Catalogue of Microorganisms (GCM) 10K type strain sequencing project: providing services to taxonomists for standard genome sequencing and annotation.</title>
        <authorList>
            <consortium name="The Broad Institute Genomics Platform"/>
            <consortium name="The Broad Institute Genome Sequencing Center for Infectious Disease"/>
            <person name="Wu L."/>
            <person name="Ma J."/>
        </authorList>
    </citation>
    <scope>NUCLEOTIDE SEQUENCE [LARGE SCALE GENOMIC DNA]</scope>
    <source>
        <strain evidence="3">NBRC 112299</strain>
    </source>
</reference>
<dbReference type="RefSeq" id="WP_284327087.1">
    <property type="nucleotide sequence ID" value="NZ_BSUN01000001.1"/>
</dbReference>
<dbReference type="Proteomes" id="UP001157125">
    <property type="component" value="Unassembled WGS sequence"/>
</dbReference>